<dbReference type="InterPro" id="IPR010998">
    <property type="entry name" value="Integrase_recombinase_N"/>
</dbReference>
<dbReference type="PROSITE" id="PS51898">
    <property type="entry name" value="TYR_RECOMBINASE"/>
    <property type="match status" value="1"/>
</dbReference>
<evidence type="ECO:0000313" key="5">
    <source>
        <dbReference type="Proteomes" id="UP001164187"/>
    </source>
</evidence>
<dbReference type="InterPro" id="IPR002104">
    <property type="entry name" value="Integrase_catalytic"/>
</dbReference>
<reference evidence="4" key="1">
    <citation type="submission" date="2022-12" db="EMBL/GenBank/DDBJ databases">
        <title>Peptostreptococcus.</title>
        <authorList>
            <person name="Lee S.H."/>
        </authorList>
    </citation>
    <scope>NUCLEOTIDE SEQUENCE</scope>
    <source>
        <strain evidence="4">CBA3647</strain>
    </source>
</reference>
<organism evidence="4 5">
    <name type="scientific">Peptostreptococcus equinus</name>
    <dbReference type="NCBI Taxonomy" id="3003601"/>
    <lineage>
        <taxon>Bacteria</taxon>
        <taxon>Bacillati</taxon>
        <taxon>Bacillota</taxon>
        <taxon>Clostridia</taxon>
        <taxon>Peptostreptococcales</taxon>
        <taxon>Peptostreptococcaceae</taxon>
        <taxon>Peptostreptococcus</taxon>
    </lineage>
</organism>
<keyword evidence="2" id="KW-0233">DNA recombination</keyword>
<gene>
    <name evidence="4" type="ORF">O0R46_09345</name>
</gene>
<evidence type="ECO:0000256" key="1">
    <source>
        <dbReference type="ARBA" id="ARBA00023125"/>
    </source>
</evidence>
<keyword evidence="1" id="KW-0238">DNA-binding</keyword>
<feature type="domain" description="Tyr recombinase" evidence="3">
    <location>
        <begin position="170"/>
        <end position="248"/>
    </location>
</feature>
<dbReference type="RefSeq" id="WP_269311472.1">
    <property type="nucleotide sequence ID" value="NZ_CP114052.1"/>
</dbReference>
<keyword evidence="5" id="KW-1185">Reference proteome</keyword>
<dbReference type="InterPro" id="IPR013762">
    <property type="entry name" value="Integrase-like_cat_sf"/>
</dbReference>
<dbReference type="Proteomes" id="UP001164187">
    <property type="component" value="Chromosome"/>
</dbReference>
<dbReference type="Gene3D" id="1.10.443.10">
    <property type="entry name" value="Intergrase catalytic core"/>
    <property type="match status" value="1"/>
</dbReference>
<sequence>MRLPNGYGSVYKLSGNRRKPWVARATIGWDIDDNMNKVTQKYAYIGYYKSQKEALSALANYNENPFDLSNKASTFAEVYDKWSDIHFEKIKDSTGYKAAYKICEPIHNMKFAELNLNHFQNIVDNSGKNTPTLRNLKNLINLMYDYAIVRDIVSKEKKDKVKYLDISKPGNPKALNRTKFKDNEVDRIWDVKDDNIYYTVVLMMLYCGVRINELLSLEKKNVHLEQRWFFVADAKTEAGIRVVPIFKK</sequence>
<protein>
    <submittedName>
        <fullName evidence="4">Site-specific integrase</fullName>
    </submittedName>
</protein>
<dbReference type="Gene3D" id="1.10.150.130">
    <property type="match status" value="1"/>
</dbReference>
<dbReference type="SUPFAM" id="SSF56349">
    <property type="entry name" value="DNA breaking-rejoining enzymes"/>
    <property type="match status" value="1"/>
</dbReference>
<proteinExistence type="predicted"/>
<evidence type="ECO:0000256" key="2">
    <source>
        <dbReference type="ARBA" id="ARBA00023172"/>
    </source>
</evidence>
<evidence type="ECO:0000259" key="3">
    <source>
        <dbReference type="PROSITE" id="PS51898"/>
    </source>
</evidence>
<dbReference type="InterPro" id="IPR011010">
    <property type="entry name" value="DNA_brk_join_enz"/>
</dbReference>
<name>A0ABY7JS16_9FIRM</name>
<dbReference type="EMBL" id="CP114052">
    <property type="protein sequence ID" value="WAW14775.1"/>
    <property type="molecule type" value="Genomic_DNA"/>
</dbReference>
<evidence type="ECO:0000313" key="4">
    <source>
        <dbReference type="EMBL" id="WAW14775.1"/>
    </source>
</evidence>
<accession>A0ABY7JS16</accession>